<dbReference type="AlphaFoldDB" id="A0A383B3X1"/>
<dbReference type="SMART" id="SM00698">
    <property type="entry name" value="MORN"/>
    <property type="match status" value="1"/>
</dbReference>
<organism evidence="2">
    <name type="scientific">marine metagenome</name>
    <dbReference type="NCBI Taxonomy" id="408172"/>
    <lineage>
        <taxon>unclassified sequences</taxon>
        <taxon>metagenomes</taxon>
        <taxon>ecological metagenomes</taxon>
    </lineage>
</organism>
<dbReference type="Gene3D" id="2.20.110.10">
    <property type="entry name" value="Histone H3 K4-specific methyltransferase SET7/9 N-terminal domain"/>
    <property type="match status" value="1"/>
</dbReference>
<feature type="non-terminal residue" evidence="2">
    <location>
        <position position="1"/>
    </location>
</feature>
<gene>
    <name evidence="2" type="ORF">METZ01_LOCUS466942</name>
</gene>
<protein>
    <recommendedName>
        <fullName evidence="3">MORN repeat-containing protein</fullName>
    </recommendedName>
</protein>
<dbReference type="PANTHER" id="PTHR23084:SF263">
    <property type="entry name" value="MORN REPEAT-CONTAINING PROTEIN 1"/>
    <property type="match status" value="1"/>
</dbReference>
<sequence>GQGISTWENGVQYVGEWKDGKRHGQGRVTWKNGVKYVGEWKDGGKNTNDIITYDFEVIWIGEFRNDQPWNVTSYDKDGNIVGKYVNGEHNPFY</sequence>
<evidence type="ECO:0000256" key="1">
    <source>
        <dbReference type="ARBA" id="ARBA00022737"/>
    </source>
</evidence>
<dbReference type="SUPFAM" id="SSF82185">
    <property type="entry name" value="Histone H3 K4-specific methyltransferase SET7/9 N-terminal domain"/>
    <property type="match status" value="1"/>
</dbReference>
<dbReference type="PANTHER" id="PTHR23084">
    <property type="entry name" value="PHOSPHATIDYLINOSITOL-4-PHOSPHATE 5-KINASE RELATED"/>
    <property type="match status" value="1"/>
</dbReference>
<name>A0A383B3X1_9ZZZZ</name>
<evidence type="ECO:0008006" key="3">
    <source>
        <dbReference type="Google" id="ProtNLM"/>
    </source>
</evidence>
<dbReference type="InterPro" id="IPR003409">
    <property type="entry name" value="MORN"/>
</dbReference>
<dbReference type="EMBL" id="UINC01196881">
    <property type="protein sequence ID" value="SVE14088.1"/>
    <property type="molecule type" value="Genomic_DNA"/>
</dbReference>
<reference evidence="2" key="1">
    <citation type="submission" date="2018-05" db="EMBL/GenBank/DDBJ databases">
        <authorList>
            <person name="Lanie J.A."/>
            <person name="Ng W.-L."/>
            <person name="Kazmierczak K.M."/>
            <person name="Andrzejewski T.M."/>
            <person name="Davidsen T.M."/>
            <person name="Wayne K.J."/>
            <person name="Tettelin H."/>
            <person name="Glass J.I."/>
            <person name="Rusch D."/>
            <person name="Podicherti R."/>
            <person name="Tsui H.-C.T."/>
            <person name="Winkler M.E."/>
        </authorList>
    </citation>
    <scope>NUCLEOTIDE SEQUENCE</scope>
</reference>
<dbReference type="Pfam" id="PF02493">
    <property type="entry name" value="MORN"/>
    <property type="match status" value="2"/>
</dbReference>
<evidence type="ECO:0000313" key="2">
    <source>
        <dbReference type="EMBL" id="SVE14088.1"/>
    </source>
</evidence>
<proteinExistence type="predicted"/>
<accession>A0A383B3X1</accession>
<keyword evidence="1" id="KW-0677">Repeat</keyword>